<evidence type="ECO:0000313" key="2">
    <source>
        <dbReference type="Proteomes" id="UP000825933"/>
    </source>
</evidence>
<dbReference type="EMBL" id="JAIOUQ010000017">
    <property type="protein sequence ID" value="MBZ2167070.1"/>
    <property type="molecule type" value="Genomic_DNA"/>
</dbReference>
<comment type="caution">
    <text evidence="1">The sequence shown here is derived from an EMBL/GenBank/DDBJ whole genome shotgun (WGS) entry which is preliminary data.</text>
</comment>
<reference evidence="2" key="1">
    <citation type="journal article" date="2022" name="Microbiol. Resour. Announc.">
        <title>Draft Genome Sequence of a Methanogenic Archaeon from West Spitsbergen Permafrost.</title>
        <authorList>
            <person name="Trubitsyn V."/>
            <person name="Rivkina E."/>
            <person name="Shcherbakova V."/>
        </authorList>
    </citation>
    <scope>NUCLEOTIDE SEQUENCE [LARGE SCALE GENOMIC DNA]</scope>
    <source>
        <strain evidence="2">VT</strain>
    </source>
</reference>
<proteinExistence type="predicted"/>
<evidence type="ECO:0008006" key="3">
    <source>
        <dbReference type="Google" id="ProtNLM"/>
    </source>
</evidence>
<gene>
    <name evidence="1" type="ORF">K8N75_13575</name>
</gene>
<dbReference type="Proteomes" id="UP000825933">
    <property type="component" value="Unassembled WGS sequence"/>
</dbReference>
<protein>
    <recommendedName>
        <fullName evidence="3">Lipoprotein</fullName>
    </recommendedName>
</protein>
<dbReference type="RefSeq" id="WP_223792607.1">
    <property type="nucleotide sequence ID" value="NZ_JAIOUQ010000017.1"/>
</dbReference>
<sequence length="165" mass="18024">MKWINLFLISIILVGIVGLSGCTSSGNDTNTTVANNTSVKPAPVDSPIFSNQYVSFKKPTDLTITDDSNSTQIDIKLRSGDKLIVEINSVTNDTKFVNSEIAQSNKTTVANRTAYEFSDPTTIQLYIPFSKSNGKTTAIWIQGTTDNLPDYNLIKDSLIINKIPS</sequence>
<evidence type="ECO:0000313" key="1">
    <source>
        <dbReference type="EMBL" id="MBZ2167070.1"/>
    </source>
</evidence>
<dbReference type="AlphaFoldDB" id="A0A8T5V0U4"/>
<keyword evidence="2" id="KW-1185">Reference proteome</keyword>
<dbReference type="PROSITE" id="PS51257">
    <property type="entry name" value="PROKAR_LIPOPROTEIN"/>
    <property type="match status" value="1"/>
</dbReference>
<accession>A0A8T5V0U4</accession>
<name>A0A8T5V0U4_9EURY</name>
<organism evidence="1 2">
    <name type="scientific">Methanobacterium spitsbergense</name>
    <dbReference type="NCBI Taxonomy" id="2874285"/>
    <lineage>
        <taxon>Archaea</taxon>
        <taxon>Methanobacteriati</taxon>
        <taxon>Methanobacteriota</taxon>
        <taxon>Methanomada group</taxon>
        <taxon>Methanobacteria</taxon>
        <taxon>Methanobacteriales</taxon>
        <taxon>Methanobacteriaceae</taxon>
        <taxon>Methanobacterium</taxon>
    </lineage>
</organism>